<keyword evidence="4 7" id="KW-0378">Hydrolase</keyword>
<keyword evidence="5 7" id="KW-0720">Serine protease</keyword>
<dbReference type="InterPro" id="IPR043504">
    <property type="entry name" value="Peptidase_S1_PA_chymotrypsin"/>
</dbReference>
<dbReference type="EMBL" id="VJMH01007021">
    <property type="protein sequence ID" value="KAF0685985.1"/>
    <property type="molecule type" value="Genomic_DNA"/>
</dbReference>
<keyword evidence="2 7" id="KW-0645">Protease</keyword>
<evidence type="ECO:0000256" key="6">
    <source>
        <dbReference type="ARBA" id="ARBA00023026"/>
    </source>
</evidence>
<dbReference type="PRINTS" id="PR00839">
    <property type="entry name" value="V8PROTEASE"/>
</dbReference>
<evidence type="ECO:0000313" key="9">
    <source>
        <dbReference type="EMBL" id="VFT98855.1"/>
    </source>
</evidence>
<proteinExistence type="inferred from homology"/>
<keyword evidence="6" id="KW-0843">Virulence</keyword>
<evidence type="ECO:0000256" key="5">
    <source>
        <dbReference type="ARBA" id="ARBA00022825"/>
    </source>
</evidence>
<dbReference type="Proteomes" id="UP000332933">
    <property type="component" value="Unassembled WGS sequence"/>
</dbReference>
<comment type="similarity">
    <text evidence="1 7">Belongs to the peptidase S1B family.</text>
</comment>
<evidence type="ECO:0000256" key="1">
    <source>
        <dbReference type="ARBA" id="ARBA00008764"/>
    </source>
</evidence>
<evidence type="ECO:0000313" key="8">
    <source>
        <dbReference type="EMBL" id="KAF0685985.1"/>
    </source>
</evidence>
<reference evidence="8" key="2">
    <citation type="submission" date="2019-06" db="EMBL/GenBank/DDBJ databases">
        <title>Genomics analysis of Aphanomyces spp. identifies a new class of oomycete effector associated with host adaptation.</title>
        <authorList>
            <person name="Gaulin E."/>
        </authorList>
    </citation>
    <scope>NUCLEOTIDE SEQUENCE</scope>
    <source>
        <strain evidence="8">CBS 578.67</strain>
    </source>
</reference>
<sequence length="393" mass="42476">MRTTACTWRATGLLVSLVLLFVTADDDMSLFFGIPPAAYPITSATTPTLQYAHNVSDPSANYLAFHFQNFSLGENDYISIRSFVDKSLAPIRLDGRSFRGDFLAPPLASRYATIELFTAAASSSSTPRGFAVVGYESHIAGGDGNESICGTDESVEAACFNDINPIHRFMYLRSGAVARLVIRRNRTAFGCTGWLVGTNGHLLTNNHCIQDATDAANTRIEFLAQAPGCPDPNDSSLANTCNRQLACPGEVWTGAPKFVTTSVILDYTLVLLDPSVVTRYGALKLRTATGDVGEPLYVVTHPLAWGKRMEDKKGGAQVVVEQVLDLELQYSLDTRKMSSGSPILSAKDHSVVALHHSGLDNCPNFGVRSDLIVRDLVQTGFLPDNATVDAFDD</sequence>
<dbReference type="InterPro" id="IPR008256">
    <property type="entry name" value="Peptidase_S1B"/>
</dbReference>
<keyword evidence="10" id="KW-1185">Reference proteome</keyword>
<dbReference type="OrthoDB" id="68440at2759"/>
<dbReference type="GO" id="GO:0006508">
    <property type="term" value="P:proteolysis"/>
    <property type="evidence" value="ECO:0007669"/>
    <property type="project" value="UniProtKB-KW"/>
</dbReference>
<dbReference type="Pfam" id="PF13365">
    <property type="entry name" value="Trypsin_2"/>
    <property type="match status" value="1"/>
</dbReference>
<evidence type="ECO:0000256" key="3">
    <source>
        <dbReference type="ARBA" id="ARBA00022729"/>
    </source>
</evidence>
<dbReference type="AlphaFoldDB" id="A0A485LKC5"/>
<dbReference type="PANTHER" id="PTHR36234:SF5">
    <property type="entry name" value="LYSYL ENDOPEPTIDASE"/>
    <property type="match status" value="1"/>
</dbReference>
<keyword evidence="3 7" id="KW-0732">Signal</keyword>
<gene>
    <name evidence="9" type="primary">Aste57867_22188</name>
    <name evidence="8" type="ORF">As57867_022119</name>
    <name evidence="9" type="ORF">ASTE57867_22188</name>
</gene>
<dbReference type="EC" id="3.4.21.-" evidence="7"/>
<dbReference type="Gene3D" id="2.40.10.10">
    <property type="entry name" value="Trypsin-like serine proteases"/>
    <property type="match status" value="2"/>
</dbReference>
<evidence type="ECO:0000256" key="2">
    <source>
        <dbReference type="ARBA" id="ARBA00022670"/>
    </source>
</evidence>
<accession>A0A485LKC5</accession>
<dbReference type="PANTHER" id="PTHR36234">
    <property type="entry name" value="LYSYL ENDOPEPTIDASE"/>
    <property type="match status" value="1"/>
</dbReference>
<dbReference type="EMBL" id="CAADRA010007047">
    <property type="protein sequence ID" value="VFT98855.1"/>
    <property type="molecule type" value="Genomic_DNA"/>
</dbReference>
<organism evidence="9 10">
    <name type="scientific">Aphanomyces stellatus</name>
    <dbReference type="NCBI Taxonomy" id="120398"/>
    <lineage>
        <taxon>Eukaryota</taxon>
        <taxon>Sar</taxon>
        <taxon>Stramenopiles</taxon>
        <taxon>Oomycota</taxon>
        <taxon>Saprolegniomycetes</taxon>
        <taxon>Saprolegniales</taxon>
        <taxon>Verrucalvaceae</taxon>
        <taxon>Aphanomyces</taxon>
    </lineage>
</organism>
<dbReference type="InterPro" id="IPR009003">
    <property type="entry name" value="Peptidase_S1_PA"/>
</dbReference>
<protein>
    <recommendedName>
        <fullName evidence="7">Serine protease</fullName>
        <ecNumber evidence="7">3.4.21.-</ecNumber>
    </recommendedName>
</protein>
<evidence type="ECO:0000256" key="4">
    <source>
        <dbReference type="ARBA" id="ARBA00022801"/>
    </source>
</evidence>
<evidence type="ECO:0000313" key="10">
    <source>
        <dbReference type="Proteomes" id="UP000332933"/>
    </source>
</evidence>
<dbReference type="SUPFAM" id="SSF50494">
    <property type="entry name" value="Trypsin-like serine proteases"/>
    <property type="match status" value="1"/>
</dbReference>
<evidence type="ECO:0000256" key="7">
    <source>
        <dbReference type="RuleBase" id="RU004296"/>
    </source>
</evidence>
<dbReference type="GO" id="GO:0008236">
    <property type="term" value="F:serine-type peptidase activity"/>
    <property type="evidence" value="ECO:0007669"/>
    <property type="project" value="UniProtKB-KW"/>
</dbReference>
<name>A0A485LKC5_9STRA</name>
<reference evidence="9 10" key="1">
    <citation type="submission" date="2019-03" db="EMBL/GenBank/DDBJ databases">
        <authorList>
            <person name="Gaulin E."/>
            <person name="Dumas B."/>
        </authorList>
    </citation>
    <scope>NUCLEOTIDE SEQUENCE [LARGE SCALE GENOMIC DNA]</scope>
    <source>
        <strain evidence="9">CBS 568.67</strain>
    </source>
</reference>
<feature type="chain" id="PRO_5034142735" description="Serine protease" evidence="7">
    <location>
        <begin position="25"/>
        <end position="393"/>
    </location>
</feature>
<feature type="signal peptide" evidence="7">
    <location>
        <begin position="1"/>
        <end position="24"/>
    </location>
</feature>